<dbReference type="AlphaFoldDB" id="A0A833TG82"/>
<dbReference type="Proteomes" id="UP000704712">
    <property type="component" value="Unassembled WGS sequence"/>
</dbReference>
<keyword evidence="3" id="KW-1185">Reference proteome</keyword>
<protein>
    <submittedName>
        <fullName evidence="1">Uncharacterized protein</fullName>
    </submittedName>
</protein>
<dbReference type="EMBL" id="WSZM01000097">
    <property type="protein sequence ID" value="KAF4042805.1"/>
    <property type="molecule type" value="Genomic_DNA"/>
</dbReference>
<evidence type="ECO:0000313" key="1">
    <source>
        <dbReference type="EMBL" id="KAF4042805.1"/>
    </source>
</evidence>
<dbReference type="EMBL" id="JAACNO010001584">
    <property type="protein sequence ID" value="KAF4139079.1"/>
    <property type="molecule type" value="Genomic_DNA"/>
</dbReference>
<accession>A0A833TG82</accession>
<organism evidence="1 3">
    <name type="scientific">Phytophthora infestans</name>
    <name type="common">Potato late blight agent</name>
    <name type="synonym">Botrytis infestans</name>
    <dbReference type="NCBI Taxonomy" id="4787"/>
    <lineage>
        <taxon>Eukaryota</taxon>
        <taxon>Sar</taxon>
        <taxon>Stramenopiles</taxon>
        <taxon>Oomycota</taxon>
        <taxon>Peronosporomycetes</taxon>
        <taxon>Peronosporales</taxon>
        <taxon>Peronosporaceae</taxon>
        <taxon>Phytophthora</taxon>
    </lineage>
</organism>
<proteinExistence type="predicted"/>
<sequence>MLDGQPFYLNLTTTAFQDTSDFEHVIEPLAGLSCFGDAVKHVVYGGTKEEVTKARYMVVVLAEITGIQLSESGVPAIRVADFKLSADGILRREISLLAVIGWKPTRERYTFYAFSIDQNVNHISE</sequence>
<name>A0A833TG82_PHYIN</name>
<evidence type="ECO:0000313" key="3">
    <source>
        <dbReference type="Proteomes" id="UP000602510"/>
    </source>
</evidence>
<evidence type="ECO:0000313" key="2">
    <source>
        <dbReference type="EMBL" id="KAF4139079.1"/>
    </source>
</evidence>
<dbReference type="Proteomes" id="UP000602510">
    <property type="component" value="Unassembled WGS sequence"/>
</dbReference>
<gene>
    <name evidence="1" type="ORF">GN244_ATG05114</name>
    <name evidence="2" type="ORF">GN958_ATG11741</name>
</gene>
<comment type="caution">
    <text evidence="1">The sequence shown here is derived from an EMBL/GenBank/DDBJ whole genome shotgun (WGS) entry which is preliminary data.</text>
</comment>
<reference evidence="1" key="1">
    <citation type="submission" date="2020-04" db="EMBL/GenBank/DDBJ databases">
        <title>Hybrid Assembly of Korean Phytophthora infestans isolates.</title>
        <authorList>
            <person name="Prokchorchik M."/>
            <person name="Lee Y."/>
            <person name="Seo J."/>
            <person name="Cho J.-H."/>
            <person name="Park Y.-E."/>
            <person name="Jang D.-C."/>
            <person name="Im J.-S."/>
            <person name="Choi J.-G."/>
            <person name="Park H.-J."/>
            <person name="Lee G.-B."/>
            <person name="Lee Y.-G."/>
            <person name="Hong S.-Y."/>
            <person name="Cho K."/>
            <person name="Sohn K.H."/>
        </authorList>
    </citation>
    <scope>NUCLEOTIDE SEQUENCE</scope>
    <source>
        <strain evidence="1">KR_1_A1</strain>
        <strain evidence="2">KR_2_A2</strain>
    </source>
</reference>